<dbReference type="GO" id="GO:0004674">
    <property type="term" value="F:protein serine/threonine kinase activity"/>
    <property type="evidence" value="ECO:0007669"/>
    <property type="project" value="UniProtKB-KW"/>
</dbReference>
<organism evidence="6 7">
    <name type="scientific">Phtheirospermum japonicum</name>
    <dbReference type="NCBI Taxonomy" id="374723"/>
    <lineage>
        <taxon>Eukaryota</taxon>
        <taxon>Viridiplantae</taxon>
        <taxon>Streptophyta</taxon>
        <taxon>Embryophyta</taxon>
        <taxon>Tracheophyta</taxon>
        <taxon>Spermatophyta</taxon>
        <taxon>Magnoliopsida</taxon>
        <taxon>eudicotyledons</taxon>
        <taxon>Gunneridae</taxon>
        <taxon>Pentapetalae</taxon>
        <taxon>asterids</taxon>
        <taxon>lamiids</taxon>
        <taxon>Lamiales</taxon>
        <taxon>Orobanchaceae</taxon>
        <taxon>Orobanchaceae incertae sedis</taxon>
        <taxon>Phtheirospermum</taxon>
    </lineage>
</organism>
<dbReference type="PANTHER" id="PTHR47985">
    <property type="entry name" value="OS07G0668900 PROTEIN"/>
    <property type="match status" value="1"/>
</dbReference>
<dbReference type="InterPro" id="IPR011009">
    <property type="entry name" value="Kinase-like_dom_sf"/>
</dbReference>
<evidence type="ECO:0000256" key="3">
    <source>
        <dbReference type="ARBA" id="ARBA00023136"/>
    </source>
</evidence>
<evidence type="ECO:0000256" key="1">
    <source>
        <dbReference type="ARBA" id="ARBA00004193"/>
    </source>
</evidence>
<comment type="subcellular location">
    <subcellularLocation>
        <location evidence="1">Cell membrane</location>
        <topology evidence="1">Lipid-anchor</topology>
    </subcellularLocation>
</comment>
<dbReference type="PROSITE" id="PS50011">
    <property type="entry name" value="PROTEIN_KINASE_DOM"/>
    <property type="match status" value="1"/>
</dbReference>
<dbReference type="InterPro" id="IPR000719">
    <property type="entry name" value="Prot_kinase_dom"/>
</dbReference>
<gene>
    <name evidence="6" type="ORF">PHJA_002909900</name>
</gene>
<dbReference type="GO" id="GO:0005886">
    <property type="term" value="C:plasma membrane"/>
    <property type="evidence" value="ECO:0007669"/>
    <property type="project" value="UniProtKB-SubCell"/>
</dbReference>
<accession>A0A830D515</accession>
<comment type="caution">
    <text evidence="6">The sequence shown here is derived from an EMBL/GenBank/DDBJ whole genome shotgun (WGS) entry which is preliminary data.</text>
</comment>
<dbReference type="EMBL" id="BMAC01001651">
    <property type="protein sequence ID" value="GFQ07658.1"/>
    <property type="molecule type" value="Genomic_DNA"/>
</dbReference>
<dbReference type="AlphaFoldDB" id="A0A830D515"/>
<protein>
    <submittedName>
        <fullName evidence="6">Leucine-rich repeat receptor-like protein kinase tdr</fullName>
    </submittedName>
</protein>
<evidence type="ECO:0000256" key="4">
    <source>
        <dbReference type="ARBA" id="ARBA00023288"/>
    </source>
</evidence>
<keyword evidence="7" id="KW-1185">Reference proteome</keyword>
<dbReference type="PROSITE" id="PS00109">
    <property type="entry name" value="PROTEIN_KINASE_TYR"/>
    <property type="match status" value="1"/>
</dbReference>
<keyword evidence="6" id="KW-0675">Receptor</keyword>
<dbReference type="PANTHER" id="PTHR47985:SF4">
    <property type="entry name" value="SERINE_THREONINE-PROTEIN KINASE PBL27"/>
    <property type="match status" value="1"/>
</dbReference>
<dbReference type="OrthoDB" id="4062651at2759"/>
<evidence type="ECO:0000313" key="7">
    <source>
        <dbReference type="Proteomes" id="UP000653305"/>
    </source>
</evidence>
<keyword evidence="6" id="KW-0808">Transferase</keyword>
<sequence length="185" mass="21115">MNIAAGVAKGLSYLHHEPNHRVIHGDLTPANILLGGNFHPKISDFGIPKTGRYSDLYCFGVLLVEIITGKKAKDRTRGHSGFIEEWLKRKLDKGKEVADRRLKRQFPRDKLQKALHLVLFCCRQSGSDQFRFVVRAMNHLTNAGPWPLEPPRKCLHFLVFLFCTACTNKLYVMVIDVTIPVEFFV</sequence>
<keyword evidence="3" id="KW-0472">Membrane</keyword>
<evidence type="ECO:0000259" key="5">
    <source>
        <dbReference type="PROSITE" id="PS50011"/>
    </source>
</evidence>
<keyword evidence="4" id="KW-0449">Lipoprotein</keyword>
<dbReference type="Pfam" id="PF00069">
    <property type="entry name" value="Pkinase"/>
    <property type="match status" value="1"/>
</dbReference>
<dbReference type="GO" id="GO:0005524">
    <property type="term" value="F:ATP binding"/>
    <property type="evidence" value="ECO:0007669"/>
    <property type="project" value="InterPro"/>
</dbReference>
<dbReference type="SUPFAM" id="SSF56112">
    <property type="entry name" value="Protein kinase-like (PK-like)"/>
    <property type="match status" value="1"/>
</dbReference>
<feature type="domain" description="Protein kinase" evidence="5">
    <location>
        <begin position="1"/>
        <end position="185"/>
    </location>
</feature>
<name>A0A830D515_9LAMI</name>
<evidence type="ECO:0000313" key="6">
    <source>
        <dbReference type="EMBL" id="GFQ07658.1"/>
    </source>
</evidence>
<dbReference type="Gene3D" id="1.10.510.10">
    <property type="entry name" value="Transferase(Phosphotransferase) domain 1"/>
    <property type="match status" value="2"/>
</dbReference>
<evidence type="ECO:0000256" key="2">
    <source>
        <dbReference type="ARBA" id="ARBA00022527"/>
    </source>
</evidence>
<reference evidence="6" key="1">
    <citation type="submission" date="2020-07" db="EMBL/GenBank/DDBJ databases">
        <title>Ethylene signaling mediates host invasion by parasitic plants.</title>
        <authorList>
            <person name="Yoshida S."/>
        </authorList>
    </citation>
    <scope>NUCLEOTIDE SEQUENCE</scope>
    <source>
        <strain evidence="6">Okayama</strain>
    </source>
</reference>
<dbReference type="Proteomes" id="UP000653305">
    <property type="component" value="Unassembled WGS sequence"/>
</dbReference>
<keyword evidence="2" id="KW-0723">Serine/threonine-protein kinase</keyword>
<dbReference type="InterPro" id="IPR008266">
    <property type="entry name" value="Tyr_kinase_AS"/>
</dbReference>
<keyword evidence="6" id="KW-0418">Kinase</keyword>
<proteinExistence type="predicted"/>